<evidence type="ECO:0000313" key="4">
    <source>
        <dbReference type="Proteomes" id="UP000199482"/>
    </source>
</evidence>
<dbReference type="Proteomes" id="UP000199482">
    <property type="component" value="Chromosome I"/>
</dbReference>
<feature type="transmembrane region" description="Helical" evidence="1">
    <location>
        <begin position="144"/>
        <end position="165"/>
    </location>
</feature>
<keyword evidence="1" id="KW-0812">Transmembrane</keyword>
<dbReference type="SUPFAM" id="SSF81324">
    <property type="entry name" value="Voltage-gated potassium channels"/>
    <property type="match status" value="1"/>
</dbReference>
<feature type="domain" description="Potassium channel" evidence="2">
    <location>
        <begin position="115"/>
        <end position="166"/>
    </location>
</feature>
<evidence type="ECO:0000259" key="2">
    <source>
        <dbReference type="Pfam" id="PF07885"/>
    </source>
</evidence>
<sequence>MRATAGAPSGTIDHVGWIWTVAGFALIAVGLNEVFHTLLHPTGRGRFSHYAASASWTLSSRFGRRGRTLAGPFAAVAVVTVWAGFQIVGWTFVYVPYVPDGFSYNPGITPGASPAILEAFYFSSVNMSTLGLGDVYPIDPWLRAFAPLQALIGFALLTAAVSWFIELYPGLGRRRALALRIALARRADTADHLLDMESATSSALLDGITTDLAQARVDVWHNAESYYFTEDDPEASLAAQLPYALHLARLARRSSDRTVRISGQMLEEAVDDFCHVLRGRFMPEAVVAEGDTDGTLREYARQHRQRPWQAPDVATEAS</sequence>
<dbReference type="Gene3D" id="1.10.287.70">
    <property type="match status" value="1"/>
</dbReference>
<protein>
    <submittedName>
        <fullName evidence="3">Ion channel</fullName>
    </submittedName>
</protein>
<keyword evidence="1" id="KW-1133">Transmembrane helix</keyword>
<organism evidence="3 4">
    <name type="scientific">Agromyces flavus</name>
    <dbReference type="NCBI Taxonomy" id="589382"/>
    <lineage>
        <taxon>Bacteria</taxon>
        <taxon>Bacillati</taxon>
        <taxon>Actinomycetota</taxon>
        <taxon>Actinomycetes</taxon>
        <taxon>Micrococcales</taxon>
        <taxon>Microbacteriaceae</taxon>
        <taxon>Agromyces</taxon>
    </lineage>
</organism>
<keyword evidence="1" id="KW-0472">Membrane</keyword>
<feature type="transmembrane region" description="Helical" evidence="1">
    <location>
        <begin position="69"/>
        <end position="95"/>
    </location>
</feature>
<dbReference type="OrthoDB" id="8477930at2"/>
<feature type="transmembrane region" description="Helical" evidence="1">
    <location>
        <begin position="17"/>
        <end position="39"/>
    </location>
</feature>
<dbReference type="STRING" id="589382.SAMN04489721_2271"/>
<evidence type="ECO:0000313" key="3">
    <source>
        <dbReference type="EMBL" id="SDS97904.1"/>
    </source>
</evidence>
<accession>A0A1H1WLI3</accession>
<reference evidence="4" key="1">
    <citation type="submission" date="2016-10" db="EMBL/GenBank/DDBJ databases">
        <authorList>
            <person name="Varghese N."/>
            <person name="Submissions S."/>
        </authorList>
    </citation>
    <scope>NUCLEOTIDE SEQUENCE [LARGE SCALE GENOMIC DNA]</scope>
    <source>
        <strain evidence="4">CPCC 202695</strain>
    </source>
</reference>
<dbReference type="EMBL" id="LT629755">
    <property type="protein sequence ID" value="SDS97904.1"/>
    <property type="molecule type" value="Genomic_DNA"/>
</dbReference>
<dbReference type="AlphaFoldDB" id="A0A1H1WLI3"/>
<dbReference type="InterPro" id="IPR013099">
    <property type="entry name" value="K_chnl_dom"/>
</dbReference>
<proteinExistence type="predicted"/>
<evidence type="ECO:0000256" key="1">
    <source>
        <dbReference type="SAM" id="Phobius"/>
    </source>
</evidence>
<gene>
    <name evidence="3" type="ORF">SAMN04489721_2271</name>
</gene>
<dbReference type="Pfam" id="PF07885">
    <property type="entry name" value="Ion_trans_2"/>
    <property type="match status" value="1"/>
</dbReference>
<name>A0A1H1WLI3_9MICO</name>